<keyword evidence="5" id="KW-0611">Plant defense</keyword>
<dbReference type="EnsemblPlants" id="AET5Gv20072000.3">
    <property type="protein sequence ID" value="AET5Gv20072000.3"/>
    <property type="gene ID" value="AET5Gv20072000"/>
</dbReference>
<evidence type="ECO:0000259" key="8">
    <source>
        <dbReference type="SMART" id="SM00382"/>
    </source>
</evidence>
<dbReference type="Gene3D" id="1.10.8.430">
    <property type="entry name" value="Helical domain of apoptotic protease-activating factors"/>
    <property type="match status" value="1"/>
</dbReference>
<feature type="region of interest" description="Disordered" evidence="7">
    <location>
        <begin position="277"/>
        <end position="301"/>
    </location>
</feature>
<dbReference type="InterPro" id="IPR003593">
    <property type="entry name" value="AAA+_ATPase"/>
</dbReference>
<dbReference type="CDD" id="cd14798">
    <property type="entry name" value="RX-CC_like"/>
    <property type="match status" value="1"/>
</dbReference>
<keyword evidence="4" id="KW-0547">Nucleotide-binding</keyword>
<reference evidence="9" key="5">
    <citation type="journal article" date="2021" name="G3 (Bethesda)">
        <title>Aegilops tauschii genome assembly Aet v5.0 features greater sequence contiguity and improved annotation.</title>
        <authorList>
            <person name="Wang L."/>
            <person name="Zhu T."/>
            <person name="Rodriguez J.C."/>
            <person name="Deal K.R."/>
            <person name="Dubcovsky J."/>
            <person name="McGuire P.E."/>
            <person name="Lux T."/>
            <person name="Spannagl M."/>
            <person name="Mayer K.F.X."/>
            <person name="Baldrich P."/>
            <person name="Meyers B.C."/>
            <person name="Huo N."/>
            <person name="Gu Y.Q."/>
            <person name="Zhou H."/>
            <person name="Devos K.M."/>
            <person name="Bennetzen J.L."/>
            <person name="Unver T."/>
            <person name="Budak H."/>
            <person name="Gulick P.J."/>
            <person name="Galiba G."/>
            <person name="Kalapos B."/>
            <person name="Nelson D.R."/>
            <person name="Li P."/>
            <person name="You F.M."/>
            <person name="Luo M.C."/>
            <person name="Dvorak J."/>
        </authorList>
    </citation>
    <scope>NUCLEOTIDE SEQUENCE [LARGE SCALE GENOMIC DNA]</scope>
    <source>
        <strain evidence="9">cv. AL8/78</strain>
    </source>
</reference>
<comment type="similarity">
    <text evidence="1">Belongs to the disease resistance NB-LRR family.</text>
</comment>
<dbReference type="InterPro" id="IPR036388">
    <property type="entry name" value="WH-like_DNA-bd_sf"/>
</dbReference>
<keyword evidence="3" id="KW-0677">Repeat</keyword>
<dbReference type="STRING" id="200361.A0A453JIK7"/>
<dbReference type="SUPFAM" id="SSF52540">
    <property type="entry name" value="P-loop containing nucleoside triphosphate hydrolases"/>
    <property type="match status" value="1"/>
</dbReference>
<dbReference type="Gene3D" id="3.40.50.300">
    <property type="entry name" value="P-loop containing nucleotide triphosphate hydrolases"/>
    <property type="match status" value="1"/>
</dbReference>
<keyword evidence="6" id="KW-0175">Coiled coil</keyword>
<evidence type="ECO:0000256" key="1">
    <source>
        <dbReference type="ARBA" id="ARBA00008894"/>
    </source>
</evidence>
<dbReference type="PRINTS" id="PR00364">
    <property type="entry name" value="DISEASERSIST"/>
</dbReference>
<dbReference type="InterPro" id="IPR041118">
    <property type="entry name" value="Rx_N"/>
</dbReference>
<reference evidence="9" key="3">
    <citation type="journal article" date="2017" name="Nature">
        <title>Genome sequence of the progenitor of the wheat D genome Aegilops tauschii.</title>
        <authorList>
            <person name="Luo M.C."/>
            <person name="Gu Y.Q."/>
            <person name="Puiu D."/>
            <person name="Wang H."/>
            <person name="Twardziok S.O."/>
            <person name="Deal K.R."/>
            <person name="Huo N."/>
            <person name="Zhu T."/>
            <person name="Wang L."/>
            <person name="Wang Y."/>
            <person name="McGuire P.E."/>
            <person name="Liu S."/>
            <person name="Long H."/>
            <person name="Ramasamy R.K."/>
            <person name="Rodriguez J.C."/>
            <person name="Van S.L."/>
            <person name="Yuan L."/>
            <person name="Wang Z."/>
            <person name="Xia Z."/>
            <person name="Xiao L."/>
            <person name="Anderson O.D."/>
            <person name="Ouyang S."/>
            <person name="Liang Y."/>
            <person name="Zimin A.V."/>
            <person name="Pertea G."/>
            <person name="Qi P."/>
            <person name="Bennetzen J.L."/>
            <person name="Dai X."/>
            <person name="Dawson M.W."/>
            <person name="Muller H.G."/>
            <person name="Kugler K."/>
            <person name="Rivarola-Duarte L."/>
            <person name="Spannagl M."/>
            <person name="Mayer K.F.X."/>
            <person name="Lu F.H."/>
            <person name="Bevan M.W."/>
            <person name="Leroy P."/>
            <person name="Li P."/>
            <person name="You F.M."/>
            <person name="Sun Q."/>
            <person name="Liu Z."/>
            <person name="Lyons E."/>
            <person name="Wicker T."/>
            <person name="Salzberg S.L."/>
            <person name="Devos K.M."/>
            <person name="Dvorak J."/>
        </authorList>
    </citation>
    <scope>NUCLEOTIDE SEQUENCE [LARGE SCALE GENOMIC DNA]</scope>
    <source>
        <strain evidence="9">cv. AL8/78</strain>
    </source>
</reference>
<reference evidence="9" key="4">
    <citation type="submission" date="2019-03" db="UniProtKB">
        <authorList>
            <consortium name="EnsemblPlants"/>
        </authorList>
    </citation>
    <scope>IDENTIFICATION</scope>
</reference>
<dbReference type="SUPFAM" id="SSF52058">
    <property type="entry name" value="L domain-like"/>
    <property type="match status" value="1"/>
</dbReference>
<dbReference type="Pfam" id="PF23598">
    <property type="entry name" value="LRR_14"/>
    <property type="match status" value="1"/>
</dbReference>
<evidence type="ECO:0000256" key="6">
    <source>
        <dbReference type="ARBA" id="ARBA00023054"/>
    </source>
</evidence>
<dbReference type="Pfam" id="PF00931">
    <property type="entry name" value="NB-ARC"/>
    <property type="match status" value="1"/>
</dbReference>
<evidence type="ECO:0000256" key="4">
    <source>
        <dbReference type="ARBA" id="ARBA00022741"/>
    </source>
</evidence>
<evidence type="ECO:0000256" key="2">
    <source>
        <dbReference type="ARBA" id="ARBA00022614"/>
    </source>
</evidence>
<dbReference type="Gene3D" id="3.80.10.10">
    <property type="entry name" value="Ribonuclease Inhibitor"/>
    <property type="match status" value="1"/>
</dbReference>
<feature type="domain" description="AAA+ ATPase" evidence="8">
    <location>
        <begin position="221"/>
        <end position="389"/>
    </location>
</feature>
<dbReference type="SMART" id="SM00382">
    <property type="entry name" value="AAA"/>
    <property type="match status" value="1"/>
</dbReference>
<dbReference type="InterPro" id="IPR002182">
    <property type="entry name" value="NB-ARC"/>
</dbReference>
<dbReference type="Gene3D" id="1.20.5.4130">
    <property type="match status" value="1"/>
</dbReference>
<dbReference type="Proteomes" id="UP000015105">
    <property type="component" value="Chromosome 5D"/>
</dbReference>
<dbReference type="InterPro" id="IPR027417">
    <property type="entry name" value="P-loop_NTPase"/>
</dbReference>
<sequence length="1012" mass="113801">SPACGVHVFVASLYFALPRPLRRRVEEERQVDPAGLQGRAMELVVGASEATMRSLLSKLGRLLSDEYTLIRGVGVDLQYINDELTTMQSFLRANDGTHGCLMKDWMKQIRDITYDIEDCIDDSGKRIRGLRTSMCCYCLVNGVYEILTAGPRRDIATRLSALKMRAQEISERRDRYGVVNPAEAGAGAARFDVADNQAPGRLQLVTTREPVGVEDLMKEPHKRVTCIVGFGGVGKTAIATALYRTYGEEFSHRAMVTVSQSTDLEAILRIIRDQIKPRTSNHEQQDSSEKKKSLVRRGSSAVMDAIRCRSGSSEQRREIDDLKDDILKHLKRNRYLVLIDDVWSASLLDSIINALPVEEKSIIIVTTRFHDVATAQREADTRKVHRLVEEKSKKLFMQAYNESTSKRKEESSTQATSETEGLFPEEVWKICGGLPLAIITMAGRVACNPGKLHTYWRDVCESIFPEAAANAVVEEITQLTQEQVSRIVSDCYNDMPAEIQTCSLHLSIFPKGYRISRKRLTRRWIAEGIICEKDGLGVDVIAETYFNHLIRRKIIQPVEHNGNGKVKKCVVHDMVLELIVRKASEENFITVVGGNWFMQLPSTKVRRLSIQDSDSKHAKDTEKMNLSHVRSLTIFGSLKKQLPPHSFKFGIVQVLDLEGCKDFKQRHITEICEMCLLKYLSLRKTDTKQLPDNIRKLKSLETLDIRDTEVIELPKAVCQLELLVNILGGDKSTRKALRLPGELTKKMKALQILSGIEIVEGSSELRHLTKLKKLAIYKLETMLKDGSLEALRTSIEYLGGCSLQTLIIDDESSNFVKSLDGLSSPPRFLVALELSGKMINLPKWIKELDVLSKLTLPLTALRTDNLQDLSKLEALFSLTFCFRAKQQDWQTLAIIAENKLYSSGEIMVLDGGFKSLKLLCLSGPLLPLLSFSSKAMPELERLEIRYSMLEGILGAENLAKLKELHLTSNDKKEEDLMTKEIASELGKLRKVDGTSPRIILHQQPISMKSNSG</sequence>
<dbReference type="InterPro" id="IPR032675">
    <property type="entry name" value="LRR_dom_sf"/>
</dbReference>
<evidence type="ECO:0000313" key="10">
    <source>
        <dbReference type="Proteomes" id="UP000015105"/>
    </source>
</evidence>
<reference evidence="10" key="1">
    <citation type="journal article" date="2014" name="Science">
        <title>Ancient hybridizations among the ancestral genomes of bread wheat.</title>
        <authorList>
            <consortium name="International Wheat Genome Sequencing Consortium,"/>
            <person name="Marcussen T."/>
            <person name="Sandve S.R."/>
            <person name="Heier L."/>
            <person name="Spannagl M."/>
            <person name="Pfeifer M."/>
            <person name="Jakobsen K.S."/>
            <person name="Wulff B.B."/>
            <person name="Steuernagel B."/>
            <person name="Mayer K.F."/>
            <person name="Olsen O.A."/>
        </authorList>
    </citation>
    <scope>NUCLEOTIDE SEQUENCE [LARGE SCALE GENOMIC DNA]</scope>
    <source>
        <strain evidence="10">cv. AL8/78</strain>
    </source>
</reference>
<dbReference type="GO" id="GO:0042742">
    <property type="term" value="P:defense response to bacterium"/>
    <property type="evidence" value="ECO:0007669"/>
    <property type="project" value="UniProtKB-ARBA"/>
</dbReference>
<dbReference type="PANTHER" id="PTHR23155:SF947">
    <property type="entry name" value="DISEASE RESISTANCE PROTEIN RPP13"/>
    <property type="match status" value="1"/>
</dbReference>
<dbReference type="Gramene" id="AET5Gv20072000.3">
    <property type="protein sequence ID" value="AET5Gv20072000.3"/>
    <property type="gene ID" value="AET5Gv20072000"/>
</dbReference>
<dbReference type="InterPro" id="IPR038005">
    <property type="entry name" value="RX-like_CC"/>
</dbReference>
<proteinExistence type="inferred from homology"/>
<protein>
    <recommendedName>
        <fullName evidence="8">AAA+ ATPase domain-containing protein</fullName>
    </recommendedName>
</protein>
<keyword evidence="2" id="KW-0433">Leucine-rich repeat</keyword>
<dbReference type="InterPro" id="IPR058922">
    <property type="entry name" value="WHD_DRP"/>
</dbReference>
<dbReference type="InterPro" id="IPR055414">
    <property type="entry name" value="LRR_R13L4/SHOC2-like"/>
</dbReference>
<dbReference type="InterPro" id="IPR044974">
    <property type="entry name" value="Disease_R_plants"/>
</dbReference>
<feature type="compositionally biased region" description="Basic and acidic residues" evidence="7">
    <location>
        <begin position="277"/>
        <end position="292"/>
    </location>
</feature>
<evidence type="ECO:0000313" key="9">
    <source>
        <dbReference type="EnsemblPlants" id="AET5Gv20072000.3"/>
    </source>
</evidence>
<organism evidence="9 10">
    <name type="scientific">Aegilops tauschii subsp. strangulata</name>
    <name type="common">Goatgrass</name>
    <dbReference type="NCBI Taxonomy" id="200361"/>
    <lineage>
        <taxon>Eukaryota</taxon>
        <taxon>Viridiplantae</taxon>
        <taxon>Streptophyta</taxon>
        <taxon>Embryophyta</taxon>
        <taxon>Tracheophyta</taxon>
        <taxon>Spermatophyta</taxon>
        <taxon>Magnoliopsida</taxon>
        <taxon>Liliopsida</taxon>
        <taxon>Poales</taxon>
        <taxon>Poaceae</taxon>
        <taxon>BOP clade</taxon>
        <taxon>Pooideae</taxon>
        <taxon>Triticodae</taxon>
        <taxon>Triticeae</taxon>
        <taxon>Triticinae</taxon>
        <taxon>Aegilops</taxon>
    </lineage>
</organism>
<evidence type="ECO:0000256" key="3">
    <source>
        <dbReference type="ARBA" id="ARBA00022737"/>
    </source>
</evidence>
<dbReference type="GO" id="GO:0002758">
    <property type="term" value="P:innate immune response-activating signaling pathway"/>
    <property type="evidence" value="ECO:0007669"/>
    <property type="project" value="UniProtKB-ARBA"/>
</dbReference>
<dbReference type="Gene3D" id="1.10.10.10">
    <property type="entry name" value="Winged helix-like DNA-binding domain superfamily/Winged helix DNA-binding domain"/>
    <property type="match status" value="1"/>
</dbReference>
<dbReference type="PANTHER" id="PTHR23155">
    <property type="entry name" value="DISEASE RESISTANCE PROTEIN RP"/>
    <property type="match status" value="1"/>
</dbReference>
<reference evidence="10" key="2">
    <citation type="journal article" date="2017" name="Nat. Plants">
        <title>The Aegilops tauschii genome reveals multiple impacts of transposons.</title>
        <authorList>
            <person name="Zhao G."/>
            <person name="Zou C."/>
            <person name="Li K."/>
            <person name="Wang K."/>
            <person name="Li T."/>
            <person name="Gao L."/>
            <person name="Zhang X."/>
            <person name="Wang H."/>
            <person name="Yang Z."/>
            <person name="Liu X."/>
            <person name="Jiang W."/>
            <person name="Mao L."/>
            <person name="Kong X."/>
            <person name="Jiao Y."/>
            <person name="Jia J."/>
        </authorList>
    </citation>
    <scope>NUCLEOTIDE SEQUENCE [LARGE SCALE GENOMIC DNA]</scope>
    <source>
        <strain evidence="10">cv. AL8/78</strain>
    </source>
</reference>
<dbReference type="FunFam" id="1.10.10.10:FF:000322">
    <property type="entry name" value="Probable disease resistance protein At1g63360"/>
    <property type="match status" value="1"/>
</dbReference>
<accession>A0A453JIK7</accession>
<evidence type="ECO:0000256" key="7">
    <source>
        <dbReference type="SAM" id="MobiDB-lite"/>
    </source>
</evidence>
<dbReference type="GO" id="GO:0009626">
    <property type="term" value="P:plant-type hypersensitive response"/>
    <property type="evidence" value="ECO:0007669"/>
    <property type="project" value="UniProtKB-ARBA"/>
</dbReference>
<dbReference type="Pfam" id="PF23559">
    <property type="entry name" value="WHD_DRP"/>
    <property type="match status" value="1"/>
</dbReference>
<name>A0A453JIK7_AEGTS</name>
<dbReference type="InterPro" id="IPR042197">
    <property type="entry name" value="Apaf_helical"/>
</dbReference>
<evidence type="ECO:0000256" key="5">
    <source>
        <dbReference type="ARBA" id="ARBA00022821"/>
    </source>
</evidence>
<dbReference type="GO" id="GO:0043531">
    <property type="term" value="F:ADP binding"/>
    <property type="evidence" value="ECO:0007669"/>
    <property type="project" value="InterPro"/>
</dbReference>
<dbReference type="Pfam" id="PF18052">
    <property type="entry name" value="Rx_N"/>
    <property type="match status" value="1"/>
</dbReference>
<keyword evidence="10" id="KW-1185">Reference proteome</keyword>
<dbReference type="AlphaFoldDB" id="A0A453JIK7"/>